<comment type="caution">
    <text evidence="2">The sequence shown here is derived from an EMBL/GenBank/DDBJ whole genome shotgun (WGS) entry which is preliminary data.</text>
</comment>
<feature type="region of interest" description="Disordered" evidence="1">
    <location>
        <begin position="109"/>
        <end position="300"/>
    </location>
</feature>
<dbReference type="OrthoDB" id="5876913at2759"/>
<dbReference type="Proteomes" id="UP000252519">
    <property type="component" value="Unassembled WGS sequence"/>
</dbReference>
<gene>
    <name evidence="2" type="ORF">ANCCAN_01761</name>
</gene>
<sequence length="300" mass="33948">MGGLTSRYDREPRTVAEAKAEIVETLQQIQEHYVEINRMRLEDRAKWKFFNQKVEELEVVKARALKQERKRLRDNERAKERDELEAKTFSKEFVITPYGFKKEPIKYPNLQQQREEAEKKTKEALKKQKEFLATAEEIKDPVERSKSRTSTRPSKSSQLSNASKTGTRKSQKPRGLLEEAFDASSGRESGGLHTALHGSGSDELLVQIDKPMNPKKGGGERVSAAIRKAKVVSMPVVQDDSGSHSSENLHSSTGSGQQRSRKETPKSKPSRPTQDSAASNPEKSQRRKSGRDVDDLFCEH</sequence>
<evidence type="ECO:0000256" key="1">
    <source>
        <dbReference type="SAM" id="MobiDB-lite"/>
    </source>
</evidence>
<feature type="compositionally biased region" description="Basic and acidic residues" evidence="1">
    <location>
        <begin position="290"/>
        <end position="300"/>
    </location>
</feature>
<keyword evidence="3" id="KW-1185">Reference proteome</keyword>
<reference evidence="2 3" key="1">
    <citation type="submission" date="2014-10" db="EMBL/GenBank/DDBJ databases">
        <title>Draft genome of the hookworm Ancylostoma caninum.</title>
        <authorList>
            <person name="Mitreva M."/>
        </authorList>
    </citation>
    <scope>NUCLEOTIDE SEQUENCE [LARGE SCALE GENOMIC DNA]</scope>
    <source>
        <strain evidence="2 3">Baltimore</strain>
    </source>
</reference>
<evidence type="ECO:0000313" key="3">
    <source>
        <dbReference type="Proteomes" id="UP000252519"/>
    </source>
</evidence>
<protein>
    <submittedName>
        <fullName evidence="2">Uncharacterized protein</fullName>
    </submittedName>
</protein>
<dbReference type="AlphaFoldDB" id="A0A368H5Y6"/>
<feature type="compositionally biased region" description="Low complexity" evidence="1">
    <location>
        <begin position="148"/>
        <end position="157"/>
    </location>
</feature>
<name>A0A368H5Y6_ANCCA</name>
<feature type="compositionally biased region" description="Polar residues" evidence="1">
    <location>
        <begin position="270"/>
        <end position="282"/>
    </location>
</feature>
<feature type="compositionally biased region" description="Basic and acidic residues" evidence="1">
    <location>
        <begin position="113"/>
        <end position="146"/>
    </location>
</feature>
<evidence type="ECO:0000313" key="2">
    <source>
        <dbReference type="EMBL" id="RCN51974.1"/>
    </source>
</evidence>
<accession>A0A368H5Y6</accession>
<dbReference type="EMBL" id="JOJR01000009">
    <property type="protein sequence ID" value="RCN51974.1"/>
    <property type="molecule type" value="Genomic_DNA"/>
</dbReference>
<proteinExistence type="predicted"/>
<feature type="compositionally biased region" description="Low complexity" evidence="1">
    <location>
        <begin position="243"/>
        <end position="256"/>
    </location>
</feature>
<organism evidence="2 3">
    <name type="scientific">Ancylostoma caninum</name>
    <name type="common">Dog hookworm</name>
    <dbReference type="NCBI Taxonomy" id="29170"/>
    <lineage>
        <taxon>Eukaryota</taxon>
        <taxon>Metazoa</taxon>
        <taxon>Ecdysozoa</taxon>
        <taxon>Nematoda</taxon>
        <taxon>Chromadorea</taxon>
        <taxon>Rhabditida</taxon>
        <taxon>Rhabditina</taxon>
        <taxon>Rhabditomorpha</taxon>
        <taxon>Strongyloidea</taxon>
        <taxon>Ancylostomatidae</taxon>
        <taxon>Ancylostomatinae</taxon>
        <taxon>Ancylostoma</taxon>
    </lineage>
</organism>